<accession>A0A183I9Z3</accession>
<feature type="region of interest" description="Disordered" evidence="1">
    <location>
        <begin position="45"/>
        <end position="145"/>
    </location>
</feature>
<dbReference type="AlphaFoldDB" id="A0A183I9Z3"/>
<organism evidence="4">
    <name type="scientific">Soboliphyme baturini</name>
    <dbReference type="NCBI Taxonomy" id="241478"/>
    <lineage>
        <taxon>Eukaryota</taxon>
        <taxon>Metazoa</taxon>
        <taxon>Ecdysozoa</taxon>
        <taxon>Nematoda</taxon>
        <taxon>Enoplea</taxon>
        <taxon>Dorylaimia</taxon>
        <taxon>Dioctophymatida</taxon>
        <taxon>Dioctophymatoidea</taxon>
        <taxon>Soboliphymatidae</taxon>
        <taxon>Soboliphyme</taxon>
    </lineage>
</organism>
<proteinExistence type="predicted"/>
<feature type="region of interest" description="Disordered" evidence="1">
    <location>
        <begin position="297"/>
        <end position="316"/>
    </location>
</feature>
<evidence type="ECO:0000313" key="2">
    <source>
        <dbReference type="EMBL" id="VDO83574.1"/>
    </source>
</evidence>
<feature type="region of interest" description="Disordered" evidence="1">
    <location>
        <begin position="158"/>
        <end position="232"/>
    </location>
</feature>
<dbReference type="EMBL" id="UZAM01001124">
    <property type="protein sequence ID" value="VDO83574.1"/>
    <property type="molecule type" value="Genomic_DNA"/>
</dbReference>
<feature type="compositionally biased region" description="Polar residues" evidence="1">
    <location>
        <begin position="167"/>
        <end position="181"/>
    </location>
</feature>
<dbReference type="WBParaSite" id="SBAD_0000045701-mRNA-1">
    <property type="protein sequence ID" value="SBAD_0000045701-mRNA-1"/>
    <property type="gene ID" value="SBAD_0000045701"/>
</dbReference>
<feature type="compositionally biased region" description="Basic residues" evidence="1">
    <location>
        <begin position="65"/>
        <end position="76"/>
    </location>
</feature>
<dbReference type="Proteomes" id="UP000270296">
    <property type="component" value="Unassembled WGS sequence"/>
</dbReference>
<sequence length="316" mass="33827">MRAVASHPEPAYRGRVPDSAVARGPETVDLWAGLGQASRARAGELLDGGWGSKERRRDQLSQRPGLRHRPGGRRRPFPTSWPVGAGHRADARVASVRKEVGEPRRPAALSWASPSNGDRGPCGSPAFRSTGPERGTEHRAPTGPRCLLWTRAKSCSPGVLARKPPTHASSHLGSKDLSPSTASPRLLGPRAPPRPSCECQVTSHHYSEPQGSRAALDEGPDSPRAGPLRQDPVLGASESQARGSDPMAARGWDWQILPRGPVDPFGLESTRNHPVLLPSHLPGCRRPWASAEWDRSSGLVSPRNHANPGSSATTHC</sequence>
<evidence type="ECO:0000313" key="4">
    <source>
        <dbReference type="WBParaSite" id="SBAD_0000045701-mRNA-1"/>
    </source>
</evidence>
<gene>
    <name evidence="2" type="ORF">SBAD_LOCUS437</name>
</gene>
<keyword evidence="3" id="KW-1185">Reference proteome</keyword>
<reference evidence="2 3" key="2">
    <citation type="submission" date="2018-11" db="EMBL/GenBank/DDBJ databases">
        <authorList>
            <consortium name="Pathogen Informatics"/>
        </authorList>
    </citation>
    <scope>NUCLEOTIDE SEQUENCE [LARGE SCALE GENOMIC DNA]</scope>
</reference>
<name>A0A183I9Z3_9BILA</name>
<evidence type="ECO:0000256" key="1">
    <source>
        <dbReference type="SAM" id="MobiDB-lite"/>
    </source>
</evidence>
<feature type="compositionally biased region" description="Basic and acidic residues" evidence="1">
    <location>
        <begin position="87"/>
        <end position="105"/>
    </location>
</feature>
<feature type="region of interest" description="Disordered" evidence="1">
    <location>
        <begin position="1"/>
        <end position="20"/>
    </location>
</feature>
<feature type="compositionally biased region" description="Polar residues" evidence="1">
    <location>
        <begin position="307"/>
        <end position="316"/>
    </location>
</feature>
<protein>
    <submittedName>
        <fullName evidence="4">Collagen alpha-1(I) chain-like</fullName>
    </submittedName>
</protein>
<reference evidence="4" key="1">
    <citation type="submission" date="2016-06" db="UniProtKB">
        <authorList>
            <consortium name="WormBaseParasite"/>
        </authorList>
    </citation>
    <scope>IDENTIFICATION</scope>
</reference>
<evidence type="ECO:0000313" key="3">
    <source>
        <dbReference type="Proteomes" id="UP000270296"/>
    </source>
</evidence>